<keyword evidence="4" id="KW-0544">Nucleosome core</keyword>
<evidence type="ECO:0000256" key="5">
    <source>
        <dbReference type="SAM" id="MobiDB-lite"/>
    </source>
</evidence>
<protein>
    <submittedName>
        <fullName evidence="7">Centromeric DNA-binding histone H3-like protein cse4</fullName>
    </submittedName>
</protein>
<dbReference type="PRINTS" id="PR00622">
    <property type="entry name" value="HISTONEH3"/>
</dbReference>
<gene>
    <name evidence="7" type="primary">CSE4</name>
    <name evidence="7" type="ORF">BGZ80_005777</name>
</gene>
<reference evidence="7" key="1">
    <citation type="journal article" date="2020" name="Fungal Divers.">
        <title>Resolving the Mortierellaceae phylogeny through synthesis of multi-gene phylogenetics and phylogenomics.</title>
        <authorList>
            <person name="Vandepol N."/>
            <person name="Liber J."/>
            <person name="Desiro A."/>
            <person name="Na H."/>
            <person name="Kennedy M."/>
            <person name="Barry K."/>
            <person name="Grigoriev I.V."/>
            <person name="Miller A.N."/>
            <person name="O'Donnell K."/>
            <person name="Stajich J.E."/>
            <person name="Bonito G."/>
        </authorList>
    </citation>
    <scope>NUCLEOTIDE SEQUENCE</scope>
    <source>
        <strain evidence="7">NRRL 2769</strain>
    </source>
</reference>
<feature type="region of interest" description="Disordered" evidence="5">
    <location>
        <begin position="1"/>
        <end position="53"/>
    </location>
</feature>
<dbReference type="Pfam" id="PF00125">
    <property type="entry name" value="Histone"/>
    <property type="match status" value="1"/>
</dbReference>
<evidence type="ECO:0000259" key="6">
    <source>
        <dbReference type="Pfam" id="PF00125"/>
    </source>
</evidence>
<evidence type="ECO:0000256" key="4">
    <source>
        <dbReference type="ARBA" id="ARBA00023269"/>
    </source>
</evidence>
<keyword evidence="7" id="KW-0238">DNA-binding</keyword>
<evidence type="ECO:0000256" key="2">
    <source>
        <dbReference type="ARBA" id="ARBA00010343"/>
    </source>
</evidence>
<comment type="caution">
    <text evidence="7">The sequence shown here is derived from an EMBL/GenBank/DDBJ whole genome shotgun (WGS) entry which is preliminary data.</text>
</comment>
<sequence>MARLSNSGATSSTGAKGHPPPQRRAIKETAGMTGGKKTVPKAQAGDPIAPGKARRYRPGTVALREIRYYQKSTDLLLRKLPFARLVKELASDYVTSMTNGGDVGLRWQGAALLALQEASEAYLVHLFEDA</sequence>
<comment type="subcellular location">
    <subcellularLocation>
        <location evidence="1">Chromosome</location>
    </subcellularLocation>
</comment>
<organism evidence="7 8">
    <name type="scientific">Entomortierella chlamydospora</name>
    <dbReference type="NCBI Taxonomy" id="101097"/>
    <lineage>
        <taxon>Eukaryota</taxon>
        <taxon>Fungi</taxon>
        <taxon>Fungi incertae sedis</taxon>
        <taxon>Mucoromycota</taxon>
        <taxon>Mortierellomycotina</taxon>
        <taxon>Mortierellomycetes</taxon>
        <taxon>Mortierellales</taxon>
        <taxon>Mortierellaceae</taxon>
        <taxon>Entomortierella</taxon>
    </lineage>
</organism>
<dbReference type="GO" id="GO:0003677">
    <property type="term" value="F:DNA binding"/>
    <property type="evidence" value="ECO:0007669"/>
    <property type="project" value="UniProtKB-KW"/>
</dbReference>
<comment type="similarity">
    <text evidence="2">Belongs to the histone H3 family.</text>
</comment>
<dbReference type="CDD" id="cd22911">
    <property type="entry name" value="HFD_H3"/>
    <property type="match status" value="1"/>
</dbReference>
<keyword evidence="8" id="KW-1185">Reference proteome</keyword>
<evidence type="ECO:0000256" key="1">
    <source>
        <dbReference type="ARBA" id="ARBA00004286"/>
    </source>
</evidence>
<dbReference type="Gene3D" id="1.10.20.10">
    <property type="entry name" value="Histone, subunit A"/>
    <property type="match status" value="1"/>
</dbReference>
<dbReference type="GO" id="GO:0030527">
    <property type="term" value="F:structural constituent of chromatin"/>
    <property type="evidence" value="ECO:0007669"/>
    <property type="project" value="InterPro"/>
</dbReference>
<dbReference type="Proteomes" id="UP000703661">
    <property type="component" value="Unassembled WGS sequence"/>
</dbReference>
<dbReference type="InterPro" id="IPR009072">
    <property type="entry name" value="Histone-fold"/>
</dbReference>
<dbReference type="EMBL" id="JAAAID010000284">
    <property type="protein sequence ID" value="KAG0019470.1"/>
    <property type="molecule type" value="Genomic_DNA"/>
</dbReference>
<dbReference type="SMART" id="SM00428">
    <property type="entry name" value="H3"/>
    <property type="match status" value="1"/>
</dbReference>
<feature type="compositionally biased region" description="Polar residues" evidence="5">
    <location>
        <begin position="1"/>
        <end position="14"/>
    </location>
</feature>
<feature type="domain" description="Core Histone H2A/H2B/H3" evidence="6">
    <location>
        <begin position="58"/>
        <end position="130"/>
    </location>
</feature>
<keyword evidence="3" id="KW-0158">Chromosome</keyword>
<dbReference type="PANTHER" id="PTHR45810">
    <property type="entry name" value="HISTONE H3.2"/>
    <property type="match status" value="1"/>
</dbReference>
<dbReference type="AlphaFoldDB" id="A0A9P6T2B1"/>
<dbReference type="InterPro" id="IPR000164">
    <property type="entry name" value="Histone_H3/CENP-A"/>
</dbReference>
<accession>A0A9P6T2B1</accession>
<evidence type="ECO:0000313" key="7">
    <source>
        <dbReference type="EMBL" id="KAG0019470.1"/>
    </source>
</evidence>
<evidence type="ECO:0000313" key="8">
    <source>
        <dbReference type="Proteomes" id="UP000703661"/>
    </source>
</evidence>
<name>A0A9P6T2B1_9FUNG</name>
<evidence type="ECO:0000256" key="3">
    <source>
        <dbReference type="ARBA" id="ARBA00022454"/>
    </source>
</evidence>
<dbReference type="SUPFAM" id="SSF47113">
    <property type="entry name" value="Histone-fold"/>
    <property type="match status" value="1"/>
</dbReference>
<proteinExistence type="inferred from homology"/>
<dbReference type="GO" id="GO:0000786">
    <property type="term" value="C:nucleosome"/>
    <property type="evidence" value="ECO:0007669"/>
    <property type="project" value="UniProtKB-KW"/>
</dbReference>
<dbReference type="GO" id="GO:0046982">
    <property type="term" value="F:protein heterodimerization activity"/>
    <property type="evidence" value="ECO:0007669"/>
    <property type="project" value="InterPro"/>
</dbReference>
<dbReference type="InterPro" id="IPR007125">
    <property type="entry name" value="H2A/H2B/H3"/>
</dbReference>